<feature type="signal peptide" evidence="2">
    <location>
        <begin position="1"/>
        <end position="21"/>
    </location>
</feature>
<dbReference type="Pfam" id="PF13505">
    <property type="entry name" value="OMP_b-brl"/>
    <property type="match status" value="1"/>
</dbReference>
<protein>
    <submittedName>
        <fullName evidence="4">Outer membrane insertion C-terminal signal</fullName>
    </submittedName>
</protein>
<dbReference type="Proteomes" id="UP000198793">
    <property type="component" value="Unassembled WGS sequence"/>
</dbReference>
<dbReference type="EMBL" id="FNIT01000001">
    <property type="protein sequence ID" value="SDN57957.1"/>
    <property type="molecule type" value="Genomic_DNA"/>
</dbReference>
<evidence type="ECO:0000313" key="5">
    <source>
        <dbReference type="Proteomes" id="UP000198793"/>
    </source>
</evidence>
<gene>
    <name evidence="4" type="ORF">SAMN05192530_101332</name>
</gene>
<evidence type="ECO:0000256" key="1">
    <source>
        <dbReference type="ARBA" id="ARBA00022729"/>
    </source>
</evidence>
<evidence type="ECO:0000313" key="4">
    <source>
        <dbReference type="EMBL" id="SDN57957.1"/>
    </source>
</evidence>
<proteinExistence type="predicted"/>
<evidence type="ECO:0000256" key="2">
    <source>
        <dbReference type="SAM" id="SignalP"/>
    </source>
</evidence>
<dbReference type="OrthoDB" id="5643626at2"/>
<dbReference type="InterPro" id="IPR027385">
    <property type="entry name" value="Beta-barrel_OMP"/>
</dbReference>
<organism evidence="4 5">
    <name type="scientific">Aureimonas jatrophae</name>
    <dbReference type="NCBI Taxonomy" id="1166073"/>
    <lineage>
        <taxon>Bacteria</taxon>
        <taxon>Pseudomonadati</taxon>
        <taxon>Pseudomonadota</taxon>
        <taxon>Alphaproteobacteria</taxon>
        <taxon>Hyphomicrobiales</taxon>
        <taxon>Aurantimonadaceae</taxon>
        <taxon>Aureimonas</taxon>
    </lineage>
</organism>
<sequence length="254" mass="26738">MTLRSLLTVSVAVLIPVVGHAADVDLLASAPEVELAETRSGFYLRGDVFYDVSSDLDGTRAIAQGNALATGPLRGELEEGASFGLGLGYRFTDMLRADLTVGYGERDVATNAFAVPGCGSICLARDAGSAHSWNVLASAYLDLGTVAGFTPYVGAGLGAVRIDYDDIALTTCGLTGCQAIDAEGERDWRFAYALDAGVAYDLTEALTLDLGYRYLDTEGGQAWSVRSSGGAMVAVSDDGPDQHALRIGLRYRFQ</sequence>
<dbReference type="AlphaFoldDB" id="A0A1H0CJ96"/>
<dbReference type="Gene3D" id="2.40.160.20">
    <property type="match status" value="1"/>
</dbReference>
<name>A0A1H0CJ96_9HYPH</name>
<dbReference type="RefSeq" id="WP_090667918.1">
    <property type="nucleotide sequence ID" value="NZ_FNIT01000001.1"/>
</dbReference>
<dbReference type="InterPro" id="IPR011250">
    <property type="entry name" value="OMP/PagP_B-barrel"/>
</dbReference>
<evidence type="ECO:0000259" key="3">
    <source>
        <dbReference type="Pfam" id="PF13505"/>
    </source>
</evidence>
<keyword evidence="5" id="KW-1185">Reference proteome</keyword>
<dbReference type="STRING" id="1166073.SAMN05192530_101332"/>
<dbReference type="SUPFAM" id="SSF56925">
    <property type="entry name" value="OMPA-like"/>
    <property type="match status" value="1"/>
</dbReference>
<feature type="domain" description="Outer membrane protein beta-barrel" evidence="3">
    <location>
        <begin position="27"/>
        <end position="253"/>
    </location>
</feature>
<keyword evidence="1 2" id="KW-0732">Signal</keyword>
<reference evidence="4 5" key="1">
    <citation type="submission" date="2016-10" db="EMBL/GenBank/DDBJ databases">
        <authorList>
            <person name="de Groot N.N."/>
        </authorList>
    </citation>
    <scope>NUCLEOTIDE SEQUENCE [LARGE SCALE GENOMIC DNA]</scope>
    <source>
        <strain evidence="5">L7-484,KACC 16230,DSM 25025</strain>
    </source>
</reference>
<feature type="chain" id="PRO_5011649993" evidence="2">
    <location>
        <begin position="22"/>
        <end position="254"/>
    </location>
</feature>
<accession>A0A1H0CJ96</accession>